<keyword evidence="6 7" id="KW-0802">TPR repeat</keyword>
<dbReference type="PROSITE" id="PS50005">
    <property type="entry name" value="TPR"/>
    <property type="match status" value="1"/>
</dbReference>
<evidence type="ECO:0000313" key="10">
    <source>
        <dbReference type="EMBL" id="KIM44707.1"/>
    </source>
</evidence>
<feature type="domain" description="F-box" evidence="9">
    <location>
        <begin position="210"/>
        <end position="256"/>
    </location>
</feature>
<keyword evidence="11" id="KW-1185">Reference proteome</keyword>
<dbReference type="HOGENOM" id="CLU_017706_2_0_1"/>
<feature type="compositionally biased region" description="Low complexity" evidence="8">
    <location>
        <begin position="398"/>
        <end position="409"/>
    </location>
</feature>
<sequence length="474" mass="53603">MSATSPASKTGEEEPSELKKFREEWLSELRRRKANTIGSGSNDIHVSSNLPSTPTYFGTSHVEVSTSPGPSRPLPTTHPALSRGEILPQSYTSTLENALSFYRQAVEHEQRSDLDQALQLYRQAFRLDDNVDRAYRREQMLQSILREQQAAVSPKHVRSSTDKDVERLSSGLKDVNIEPKAFVTGTKTLANFLEGIPATVSFEPENENEPVLLNALPNELLLLIVGKMDPTSIERFASVCKKARVLTLDRQIWRTLVVKTYRPPQIADYDSMVPIIQRCALDYRRVYIEQPRVRLDGVYIATCHYVRPGLSENSWVNVSHLITYHRYLRFFPNGQVLSLLANEEHSPQQVIPLLKYTLRMKGLFLGHWKLIGTTVHLSDLVDASGRFELPLPGDNNVSTPPTHPTSSSTLASGSARARYVFAMALTLRSRPLGRWNKMDIESYDSVNIETGDVNPVALKHERPFWFSKVRSYTV</sequence>
<dbReference type="PANTHER" id="PTHR12874:SF9">
    <property type="entry name" value="F-BOX ONLY PROTEIN 48"/>
    <property type="match status" value="1"/>
</dbReference>
<organism evidence="10 11">
    <name type="scientific">Hebeloma cylindrosporum</name>
    <dbReference type="NCBI Taxonomy" id="76867"/>
    <lineage>
        <taxon>Eukaryota</taxon>
        <taxon>Fungi</taxon>
        <taxon>Dikarya</taxon>
        <taxon>Basidiomycota</taxon>
        <taxon>Agaricomycotina</taxon>
        <taxon>Agaricomycetes</taxon>
        <taxon>Agaricomycetidae</taxon>
        <taxon>Agaricales</taxon>
        <taxon>Agaricineae</taxon>
        <taxon>Hymenogastraceae</taxon>
        <taxon>Hebeloma</taxon>
    </lineage>
</organism>
<protein>
    <recommendedName>
        <fullName evidence="3">F-box only protein 9</fullName>
    </recommendedName>
</protein>
<name>A0A0C2YUM9_HEBCY</name>
<feature type="region of interest" description="Disordered" evidence="8">
    <location>
        <begin position="58"/>
        <end position="82"/>
    </location>
</feature>
<feature type="region of interest" description="Disordered" evidence="8">
    <location>
        <begin position="392"/>
        <end position="411"/>
    </location>
</feature>
<dbReference type="Pfam" id="PF19270">
    <property type="entry name" value="FBO_C"/>
    <property type="match status" value="1"/>
</dbReference>
<evidence type="ECO:0000256" key="6">
    <source>
        <dbReference type="ARBA" id="ARBA00022803"/>
    </source>
</evidence>
<keyword evidence="4" id="KW-0963">Cytoplasm</keyword>
<evidence type="ECO:0000256" key="8">
    <source>
        <dbReference type="SAM" id="MobiDB-lite"/>
    </source>
</evidence>
<dbReference type="InterPro" id="IPR036181">
    <property type="entry name" value="MIT_dom_sf"/>
</dbReference>
<dbReference type="GO" id="GO:0016567">
    <property type="term" value="P:protein ubiquitination"/>
    <property type="evidence" value="ECO:0007669"/>
    <property type="project" value="UniProtKB-UniPathway"/>
</dbReference>
<feature type="repeat" description="TPR" evidence="7">
    <location>
        <begin position="98"/>
        <end position="131"/>
    </location>
</feature>
<dbReference type="Gene3D" id="1.20.1280.50">
    <property type="match status" value="1"/>
</dbReference>
<dbReference type="EMBL" id="KN831773">
    <property type="protein sequence ID" value="KIM44707.1"/>
    <property type="molecule type" value="Genomic_DNA"/>
</dbReference>
<evidence type="ECO:0000256" key="3">
    <source>
        <dbReference type="ARBA" id="ARBA00019775"/>
    </source>
</evidence>
<dbReference type="AlphaFoldDB" id="A0A0C2YUM9"/>
<proteinExistence type="predicted"/>
<evidence type="ECO:0000256" key="4">
    <source>
        <dbReference type="ARBA" id="ARBA00022490"/>
    </source>
</evidence>
<evidence type="ECO:0000256" key="7">
    <source>
        <dbReference type="PROSITE-ProRule" id="PRU00339"/>
    </source>
</evidence>
<evidence type="ECO:0000259" key="9">
    <source>
        <dbReference type="PROSITE" id="PS50181"/>
    </source>
</evidence>
<evidence type="ECO:0000256" key="5">
    <source>
        <dbReference type="ARBA" id="ARBA00022786"/>
    </source>
</evidence>
<dbReference type="UniPathway" id="UPA00143"/>
<reference evidence="10 11" key="1">
    <citation type="submission" date="2014-04" db="EMBL/GenBank/DDBJ databases">
        <authorList>
            <consortium name="DOE Joint Genome Institute"/>
            <person name="Kuo A."/>
            <person name="Gay G."/>
            <person name="Dore J."/>
            <person name="Kohler A."/>
            <person name="Nagy L.G."/>
            <person name="Floudas D."/>
            <person name="Copeland A."/>
            <person name="Barry K.W."/>
            <person name="Cichocki N."/>
            <person name="Veneault-Fourrey C."/>
            <person name="LaButti K."/>
            <person name="Lindquist E.A."/>
            <person name="Lipzen A."/>
            <person name="Lundell T."/>
            <person name="Morin E."/>
            <person name="Murat C."/>
            <person name="Sun H."/>
            <person name="Tunlid A."/>
            <person name="Henrissat B."/>
            <person name="Grigoriev I.V."/>
            <person name="Hibbett D.S."/>
            <person name="Martin F."/>
            <person name="Nordberg H.P."/>
            <person name="Cantor M.N."/>
            <person name="Hua S.X."/>
        </authorList>
    </citation>
    <scope>NUCLEOTIDE SEQUENCE [LARGE SCALE GENOMIC DNA]</scope>
    <source>
        <strain evidence="11">h7</strain>
    </source>
</reference>
<feature type="compositionally biased region" description="Polar residues" evidence="8">
    <location>
        <begin position="58"/>
        <end position="69"/>
    </location>
</feature>
<dbReference type="GO" id="GO:0019005">
    <property type="term" value="C:SCF ubiquitin ligase complex"/>
    <property type="evidence" value="ECO:0007669"/>
    <property type="project" value="TreeGrafter"/>
</dbReference>
<dbReference type="SUPFAM" id="SSF81383">
    <property type="entry name" value="F-box domain"/>
    <property type="match status" value="1"/>
</dbReference>
<comment type="subcellular location">
    <subcellularLocation>
        <location evidence="1">Cytoplasm</location>
    </subcellularLocation>
</comment>
<dbReference type="OrthoDB" id="2117972at2759"/>
<evidence type="ECO:0000256" key="2">
    <source>
        <dbReference type="ARBA" id="ARBA00004906"/>
    </source>
</evidence>
<dbReference type="InterPro" id="IPR036047">
    <property type="entry name" value="F-box-like_dom_sf"/>
</dbReference>
<comment type="pathway">
    <text evidence="2">Protein modification; protein ubiquitination.</text>
</comment>
<reference evidence="11" key="2">
    <citation type="submission" date="2015-01" db="EMBL/GenBank/DDBJ databases">
        <title>Evolutionary Origins and Diversification of the Mycorrhizal Mutualists.</title>
        <authorList>
            <consortium name="DOE Joint Genome Institute"/>
            <consortium name="Mycorrhizal Genomics Consortium"/>
            <person name="Kohler A."/>
            <person name="Kuo A."/>
            <person name="Nagy L.G."/>
            <person name="Floudas D."/>
            <person name="Copeland A."/>
            <person name="Barry K.W."/>
            <person name="Cichocki N."/>
            <person name="Veneault-Fourrey C."/>
            <person name="LaButti K."/>
            <person name="Lindquist E.A."/>
            <person name="Lipzen A."/>
            <person name="Lundell T."/>
            <person name="Morin E."/>
            <person name="Murat C."/>
            <person name="Riley R."/>
            <person name="Ohm R."/>
            <person name="Sun H."/>
            <person name="Tunlid A."/>
            <person name="Henrissat B."/>
            <person name="Grigoriev I.V."/>
            <person name="Hibbett D.S."/>
            <person name="Martin F."/>
        </authorList>
    </citation>
    <scope>NUCLEOTIDE SEQUENCE [LARGE SCALE GENOMIC DNA]</scope>
    <source>
        <strain evidence="11">h7</strain>
    </source>
</reference>
<evidence type="ECO:0000256" key="1">
    <source>
        <dbReference type="ARBA" id="ARBA00004496"/>
    </source>
</evidence>
<dbReference type="InterPro" id="IPR045464">
    <property type="entry name" value="Hrt3/FBXO9_C"/>
</dbReference>
<dbReference type="STRING" id="686832.A0A0C2YUM9"/>
<dbReference type="InterPro" id="IPR001810">
    <property type="entry name" value="F-box_dom"/>
</dbReference>
<dbReference type="Pfam" id="PF12937">
    <property type="entry name" value="F-box-like"/>
    <property type="match status" value="1"/>
</dbReference>
<dbReference type="InterPro" id="IPR019734">
    <property type="entry name" value="TPR_rpt"/>
</dbReference>
<dbReference type="PROSITE" id="PS50181">
    <property type="entry name" value="FBOX"/>
    <property type="match status" value="1"/>
</dbReference>
<evidence type="ECO:0000313" key="11">
    <source>
        <dbReference type="Proteomes" id="UP000053424"/>
    </source>
</evidence>
<accession>A0A0C2YUM9</accession>
<dbReference type="GO" id="GO:0031146">
    <property type="term" value="P:SCF-dependent proteasomal ubiquitin-dependent protein catabolic process"/>
    <property type="evidence" value="ECO:0007669"/>
    <property type="project" value="TreeGrafter"/>
</dbReference>
<feature type="region of interest" description="Disordered" evidence="8">
    <location>
        <begin position="1"/>
        <end position="20"/>
    </location>
</feature>
<dbReference type="GO" id="GO:0005737">
    <property type="term" value="C:cytoplasm"/>
    <property type="evidence" value="ECO:0007669"/>
    <property type="project" value="UniProtKB-SubCell"/>
</dbReference>
<gene>
    <name evidence="10" type="ORF">M413DRAFT_25146</name>
</gene>
<feature type="compositionally biased region" description="Basic and acidic residues" evidence="8">
    <location>
        <begin position="10"/>
        <end position="20"/>
    </location>
</feature>
<keyword evidence="5" id="KW-0833">Ubl conjugation pathway</keyword>
<dbReference type="Proteomes" id="UP000053424">
    <property type="component" value="Unassembled WGS sequence"/>
</dbReference>
<dbReference type="SUPFAM" id="SSF116846">
    <property type="entry name" value="MIT domain"/>
    <property type="match status" value="1"/>
</dbReference>
<dbReference type="PANTHER" id="PTHR12874">
    <property type="entry name" value="F-BOX ONLY PROTEIN 48-RELATED"/>
    <property type="match status" value="1"/>
</dbReference>